<dbReference type="InterPro" id="IPR025286">
    <property type="entry name" value="MOFRL_assoc_dom"/>
</dbReference>
<dbReference type="STRING" id="765911.Thivi_1024"/>
<dbReference type="OrthoDB" id="9766552at2"/>
<dbReference type="InterPro" id="IPR007835">
    <property type="entry name" value="MOFRL"/>
</dbReference>
<reference evidence="3 4" key="1">
    <citation type="submission" date="2012-06" db="EMBL/GenBank/DDBJ databases">
        <title>Complete sequence of Thiocystis violascens DSM 198.</title>
        <authorList>
            <consortium name="US DOE Joint Genome Institute"/>
            <person name="Lucas S."/>
            <person name="Han J."/>
            <person name="Lapidus A."/>
            <person name="Cheng J.-F."/>
            <person name="Goodwin L."/>
            <person name="Pitluck S."/>
            <person name="Peters L."/>
            <person name="Ovchinnikova G."/>
            <person name="Teshima H."/>
            <person name="Detter J.C."/>
            <person name="Han C."/>
            <person name="Tapia R."/>
            <person name="Land M."/>
            <person name="Hauser L."/>
            <person name="Kyrpides N."/>
            <person name="Ivanova N."/>
            <person name="Pagani I."/>
            <person name="Vogl K."/>
            <person name="Liu Z."/>
            <person name="Frigaard N.-U."/>
            <person name="Bryant D."/>
            <person name="Woyke T."/>
        </authorList>
    </citation>
    <scope>NUCLEOTIDE SEQUENCE [LARGE SCALE GENOMIC DNA]</scope>
    <source>
        <strain evidence="4">ATCC 17096 / DSM 198 / 6111</strain>
    </source>
</reference>
<dbReference type="PANTHER" id="PTHR12227:SF0">
    <property type="entry name" value="GLYCERATE KINASE"/>
    <property type="match status" value="1"/>
</dbReference>
<gene>
    <name evidence="3" type="ordered locus">Thivi_1024</name>
</gene>
<evidence type="ECO:0000313" key="4">
    <source>
        <dbReference type="Proteomes" id="UP000006062"/>
    </source>
</evidence>
<accession>I3Y7T7</accession>
<dbReference type="AlphaFoldDB" id="I3Y7T7"/>
<dbReference type="Pfam" id="PF13660">
    <property type="entry name" value="DUF4147"/>
    <property type="match status" value="1"/>
</dbReference>
<dbReference type="EMBL" id="CP003154">
    <property type="protein sequence ID" value="AFL73055.1"/>
    <property type="molecule type" value="Genomic_DNA"/>
</dbReference>
<proteinExistence type="predicted"/>
<evidence type="ECO:0000259" key="2">
    <source>
        <dbReference type="Pfam" id="PF13660"/>
    </source>
</evidence>
<sequence length="420" mass="43404">MTDRIESRQRLARILAVALQSVEGRAAVRRALAARPIAGPVWLCAIGKAAESMALGACDSLGATGSGGLLITKSGHLSQSRLGCLGIESLVGGHPIPTAASLDAGARLLAALREAPPDATLLFLLSGGASSLVEVPVAGFDLADLQRLNRWLLGSGLPIDEMNLVRKSVSRIKAGGLLGLVADRPLRQLAISDVPGDRPGVIGSGLLTPEPDLARRARHLDLPDWLADWVRHGLTERASSDRLTPATSPDRPPTMELVATLATAMSAALEAARREGVTAYRHESLVQGDAAERGRALAHTLMKGPSGLHIWGGETTVRLPESPGRGGRNQHLALAAAVELAGRADCLLLSAGTDGTDGPTDDAGALVDGGTLGRAQLAGLDALDCLERADAGRLLESSGDLIDTGPTGTNVMDLILGLKL</sequence>
<evidence type="ECO:0000313" key="3">
    <source>
        <dbReference type="EMBL" id="AFL73055.1"/>
    </source>
</evidence>
<dbReference type="Gene3D" id="3.40.50.10180">
    <property type="entry name" value="Glycerate kinase, MOFRL-like N-terminal domain"/>
    <property type="match status" value="1"/>
</dbReference>
<dbReference type="GO" id="GO:0008887">
    <property type="term" value="F:glycerate kinase activity"/>
    <property type="evidence" value="ECO:0007669"/>
    <property type="project" value="InterPro"/>
</dbReference>
<dbReference type="Proteomes" id="UP000006062">
    <property type="component" value="Chromosome"/>
</dbReference>
<dbReference type="Pfam" id="PF05161">
    <property type="entry name" value="MOFRL"/>
    <property type="match status" value="1"/>
</dbReference>
<keyword evidence="3" id="KW-0808">Transferase</keyword>
<organism evidence="3 4">
    <name type="scientific">Thiocystis violascens (strain ATCC 17096 / DSM 198 / 6111)</name>
    <name type="common">Chromatium violascens</name>
    <dbReference type="NCBI Taxonomy" id="765911"/>
    <lineage>
        <taxon>Bacteria</taxon>
        <taxon>Pseudomonadati</taxon>
        <taxon>Pseudomonadota</taxon>
        <taxon>Gammaproteobacteria</taxon>
        <taxon>Chromatiales</taxon>
        <taxon>Chromatiaceae</taxon>
        <taxon>Thiocystis</taxon>
    </lineage>
</organism>
<dbReference type="InterPro" id="IPR039760">
    <property type="entry name" value="MOFRL_protein"/>
</dbReference>
<keyword evidence="3" id="KW-0418">Kinase</keyword>
<dbReference type="RefSeq" id="WP_014777540.1">
    <property type="nucleotide sequence ID" value="NC_018012.1"/>
</dbReference>
<feature type="domain" description="MOFRL-associated" evidence="2">
    <location>
        <begin position="11"/>
        <end position="218"/>
    </location>
</feature>
<keyword evidence="4" id="KW-1185">Reference proteome</keyword>
<name>I3Y7T7_THIV6</name>
<dbReference type="InterPro" id="IPR037035">
    <property type="entry name" value="GK-like_C_sf"/>
</dbReference>
<dbReference type="HOGENOM" id="CLU_032279_1_1_6"/>
<evidence type="ECO:0000259" key="1">
    <source>
        <dbReference type="Pfam" id="PF05161"/>
    </source>
</evidence>
<dbReference type="Gene3D" id="3.40.1480.10">
    <property type="entry name" value="MOFRL domain"/>
    <property type="match status" value="1"/>
</dbReference>
<dbReference type="GO" id="GO:0005737">
    <property type="term" value="C:cytoplasm"/>
    <property type="evidence" value="ECO:0007669"/>
    <property type="project" value="TreeGrafter"/>
</dbReference>
<dbReference type="SUPFAM" id="SSF82544">
    <property type="entry name" value="GckA/TtuD-like"/>
    <property type="match status" value="1"/>
</dbReference>
<dbReference type="eggNOG" id="COG2379">
    <property type="taxonomic scope" value="Bacteria"/>
</dbReference>
<protein>
    <submittedName>
        <fullName evidence="3">Putative glycerate kinase</fullName>
    </submittedName>
</protein>
<feature type="domain" description="MOFRL" evidence="1">
    <location>
        <begin position="309"/>
        <end position="413"/>
    </location>
</feature>
<dbReference type="PANTHER" id="PTHR12227">
    <property type="entry name" value="GLYCERATE KINASE"/>
    <property type="match status" value="1"/>
</dbReference>
<dbReference type="InterPro" id="IPR038614">
    <property type="entry name" value="GK_N_sf"/>
</dbReference>
<dbReference type="KEGG" id="tvi:Thivi_1024"/>